<evidence type="ECO:0000313" key="6">
    <source>
        <dbReference type="Proteomes" id="UP001470230"/>
    </source>
</evidence>
<name>A0ABR2JY64_9EUKA</name>
<dbReference type="InterPro" id="IPR008979">
    <property type="entry name" value="Galactose-bd-like_sf"/>
</dbReference>
<dbReference type="InterPro" id="IPR012334">
    <property type="entry name" value="Pectin_lyas_fold"/>
</dbReference>
<keyword evidence="2" id="KW-0812">Transmembrane</keyword>
<organism evidence="5 6">
    <name type="scientific">Tritrichomonas musculus</name>
    <dbReference type="NCBI Taxonomy" id="1915356"/>
    <lineage>
        <taxon>Eukaryota</taxon>
        <taxon>Metamonada</taxon>
        <taxon>Parabasalia</taxon>
        <taxon>Tritrichomonadida</taxon>
        <taxon>Tritrichomonadidae</taxon>
        <taxon>Tritrichomonas</taxon>
    </lineage>
</organism>
<keyword evidence="3" id="KW-0732">Signal</keyword>
<keyword evidence="2" id="KW-0472">Membrane</keyword>
<dbReference type="EMBL" id="JAPFFF010000008">
    <property type="protein sequence ID" value="KAK8883647.1"/>
    <property type="molecule type" value="Genomic_DNA"/>
</dbReference>
<evidence type="ECO:0000256" key="3">
    <source>
        <dbReference type="SAM" id="SignalP"/>
    </source>
</evidence>
<dbReference type="SUPFAM" id="SSF49785">
    <property type="entry name" value="Galactose-binding domain-like"/>
    <property type="match status" value="3"/>
</dbReference>
<dbReference type="Proteomes" id="UP001470230">
    <property type="component" value="Unassembled WGS sequence"/>
</dbReference>
<evidence type="ECO:0000256" key="2">
    <source>
        <dbReference type="SAM" id="Phobius"/>
    </source>
</evidence>
<dbReference type="Pfam" id="PF00754">
    <property type="entry name" value="F5_F8_type_C"/>
    <property type="match status" value="1"/>
</dbReference>
<feature type="region of interest" description="Disordered" evidence="1">
    <location>
        <begin position="899"/>
        <end position="920"/>
    </location>
</feature>
<reference evidence="5 6" key="1">
    <citation type="submission" date="2024-04" db="EMBL/GenBank/DDBJ databases">
        <title>Tritrichomonas musculus Genome.</title>
        <authorList>
            <person name="Alves-Ferreira E."/>
            <person name="Grigg M."/>
            <person name="Lorenzi H."/>
            <person name="Galac M."/>
        </authorList>
    </citation>
    <scope>NUCLEOTIDE SEQUENCE [LARGE SCALE GENOMIC DNA]</scope>
    <source>
        <strain evidence="5 6">EAF2021</strain>
    </source>
</reference>
<keyword evidence="2" id="KW-1133">Transmembrane helix</keyword>
<dbReference type="InterPro" id="IPR000421">
    <property type="entry name" value="FA58C"/>
</dbReference>
<comment type="caution">
    <text evidence="5">The sequence shown here is derived from an EMBL/GenBank/DDBJ whole genome shotgun (WGS) entry which is preliminary data.</text>
</comment>
<evidence type="ECO:0000256" key="1">
    <source>
        <dbReference type="SAM" id="MobiDB-lite"/>
    </source>
</evidence>
<feature type="transmembrane region" description="Helical" evidence="2">
    <location>
        <begin position="868"/>
        <end position="891"/>
    </location>
</feature>
<gene>
    <name evidence="5" type="ORF">M9Y10_042743</name>
</gene>
<feature type="signal peptide" evidence="3">
    <location>
        <begin position="1"/>
        <end position="17"/>
    </location>
</feature>
<proteinExistence type="predicted"/>
<accession>A0ABR2JY64</accession>
<feature type="chain" id="PRO_5047405555" description="F5/8 type C domain-containing protein" evidence="3">
    <location>
        <begin position="18"/>
        <end position="920"/>
    </location>
</feature>
<sequence>MLVLLASILSIFGISRKITKEDSRKSLCDDYPLMNCIEFSGVSGDYADSNYVTLHKVNNTRFTYKATSENSSHPLKNAFDTDDSKTYWAASTPNSDTFHNTITVEFNETVTLEAVLYYASFFTRNTRIFNGAPTKLKIFSSINNGMFQLEGIFVATLKSNWEQFQFVFSSPVSCDKIKLEFIEVTANIHTSNGATTPVTGGITFIQQYGENETAYTNKNGNFANDDYFNSHKITKASFTYTSTPSKNNHPIDHAFDDFSLNTYWVPLYPNNDTFRNSITVTFNDIYSIEGFVYFPAYNTKNGIRVFQGAPTRLNVYTSVGNEKLELRQVFYGNPQDGWRFFQFLFKKPVRCNKIMLEFAKVTPDHYDSNGAPHPVVGDLQFITDAPKVAYTSTNTINNDKIQLNEFTYESSPSHRNYPIENAFDDKDREGYWVGSDPNNDTFNNYITVNFQETQAVKAFTYFPAYNTVNNNRVFQGTPLKLYVLAAMEENKFELRNIFVSTPQNDWELLLFTFSNPIVCKHLKLQFVELTPDNGMLKDGKQHPSTGGITFYKTTIPAATPVPPATAVPPKATPARTPFPPAYSCGEGNNRCDIKNNDDKPAHVSVGLTNFTNLKSDDDGGAIHLINSALECENVKFESCIAQKGGGGGVYIDNSVESNNDVRLDNLNFVNCKALYGGAVYIRASSPSVTATIRNCMFKDNEATAPNTDSMNGGSALYLNVRNGLVQNNEFSGNKGNLVKVVNEFDNKYAMLLDFVSPSVLMTKCKFENDDDSSSTLFYVAGNNGVKFEVKECIFFGSLSEGGHHIDGLSLSKDSHKLHLNKCKFSLDSQSIMNLNADNSYLSFDLKNQVFNFDPRVLNKSNEKRESSWPTLANLILVGSALVAVALLAIILKIKRQNQINDPNDDSSENNNESLAGQSLV</sequence>
<evidence type="ECO:0000259" key="4">
    <source>
        <dbReference type="Pfam" id="PF00754"/>
    </source>
</evidence>
<dbReference type="SUPFAM" id="SSF51126">
    <property type="entry name" value="Pectin lyase-like"/>
    <property type="match status" value="1"/>
</dbReference>
<dbReference type="Gene3D" id="2.60.120.260">
    <property type="entry name" value="Galactose-binding domain-like"/>
    <property type="match status" value="3"/>
</dbReference>
<dbReference type="InterPro" id="IPR011050">
    <property type="entry name" value="Pectin_lyase_fold/virulence"/>
</dbReference>
<protein>
    <recommendedName>
        <fullName evidence="4">F5/8 type C domain-containing protein</fullName>
    </recommendedName>
</protein>
<feature type="domain" description="F5/8 type C" evidence="4">
    <location>
        <begin position="65"/>
        <end position="183"/>
    </location>
</feature>
<evidence type="ECO:0000313" key="5">
    <source>
        <dbReference type="EMBL" id="KAK8883647.1"/>
    </source>
</evidence>
<keyword evidence="6" id="KW-1185">Reference proteome</keyword>
<dbReference type="Gene3D" id="2.160.20.10">
    <property type="entry name" value="Single-stranded right-handed beta-helix, Pectin lyase-like"/>
    <property type="match status" value="1"/>
</dbReference>